<accession>A0A075H0F2</accession>
<dbReference type="EMBL" id="KF900866">
    <property type="protein sequence ID" value="AIF09539.1"/>
    <property type="molecule type" value="Genomic_DNA"/>
</dbReference>
<name>A0A075H0F2_9EURY</name>
<proteinExistence type="predicted"/>
<dbReference type="AlphaFoldDB" id="A0A075H0F2"/>
<reference evidence="1" key="1">
    <citation type="journal article" date="2014" name="Genome Biol. Evol.">
        <title>Pangenome evidence for extensive interdomain horizontal transfer affecting lineage core and shell genes in uncultured planktonic thaumarchaeota and euryarchaeota.</title>
        <authorList>
            <person name="Deschamps P."/>
            <person name="Zivanovic Y."/>
            <person name="Moreira D."/>
            <person name="Rodriguez-Valera F."/>
            <person name="Lopez-Garcia P."/>
        </authorList>
    </citation>
    <scope>NUCLEOTIDE SEQUENCE</scope>
</reference>
<evidence type="ECO:0000313" key="1">
    <source>
        <dbReference type="EMBL" id="AIF09539.1"/>
    </source>
</evidence>
<organism evidence="1">
    <name type="scientific">uncultured marine group II/III euryarchaeote KM3_37_G11</name>
    <dbReference type="NCBI Taxonomy" id="1456444"/>
    <lineage>
        <taxon>Archaea</taxon>
        <taxon>Methanobacteriati</taxon>
        <taxon>Methanobacteriota</taxon>
        <taxon>environmental samples</taxon>
    </lineage>
</organism>
<sequence>MRPASSHYRALTVPLFSLMFSVKRTSLPASKAKPSDQMISVLVVGYKALVTPVSEEQRYSFQIRRHRNCGVPLSKGGQRMALSL</sequence>
<protein>
    <submittedName>
        <fullName evidence="1">Uncharacterized protein</fullName>
    </submittedName>
</protein>